<dbReference type="InterPro" id="IPR000073">
    <property type="entry name" value="AB_hydrolase_1"/>
</dbReference>
<dbReference type="Proteomes" id="UP001064782">
    <property type="component" value="Unassembled WGS sequence"/>
</dbReference>
<dbReference type="RefSeq" id="WP_264893878.1">
    <property type="nucleotide sequence ID" value="NZ_BRXE01000012.1"/>
</dbReference>
<dbReference type="Gene3D" id="3.40.50.1820">
    <property type="entry name" value="alpha/beta hydrolase"/>
    <property type="match status" value="1"/>
</dbReference>
<evidence type="ECO:0000313" key="3">
    <source>
        <dbReference type="EMBL" id="GLD28898.1"/>
    </source>
</evidence>
<protein>
    <submittedName>
        <fullName evidence="3">Lipase LipV</fullName>
    </submittedName>
</protein>
<feature type="domain" description="AB hydrolase-1" evidence="1">
    <location>
        <begin position="18"/>
        <end position="251"/>
    </location>
</feature>
<dbReference type="InterPro" id="IPR050266">
    <property type="entry name" value="AB_hydrolase_sf"/>
</dbReference>
<keyword evidence="4" id="KW-1185">Reference proteome</keyword>
<dbReference type="InterPro" id="IPR029058">
    <property type="entry name" value="AB_hydrolase_fold"/>
</dbReference>
<sequence>MTALHLHRFGPPGPIQLLALHGLTGHGKRWQHFTDYVPEITVAAPDLIGHGRSSWAAPWSIDANVAALAALLDAEASAPVLVVGHSFGGALALHLAAARPELVSGLVLLDPAIGLDGRWMAQIAEAMFGSPDYPDRAQAHQEKAAGSWADVDPAVLDADLDEHLVQLPNGRYGWRISLPAMMSYWSELARAMVLPPAGVPTTLVRAKWTSPPYVSDELITGLRDRLGPDFELLDYECDHMVPHAKPDDVAALVRKRLVG</sequence>
<dbReference type="GO" id="GO:0016020">
    <property type="term" value="C:membrane"/>
    <property type="evidence" value="ECO:0007669"/>
    <property type="project" value="TreeGrafter"/>
</dbReference>
<dbReference type="AlphaFoldDB" id="A0A9P3Q4W1"/>
<dbReference type="GO" id="GO:0003824">
    <property type="term" value="F:catalytic activity"/>
    <property type="evidence" value="ECO:0007669"/>
    <property type="project" value="UniProtKB-ARBA"/>
</dbReference>
<dbReference type="Proteomes" id="UP001165663">
    <property type="component" value="Unassembled WGS sequence"/>
</dbReference>
<accession>A0A9P3Q4W1</accession>
<dbReference type="EMBL" id="BRXE01000012">
    <property type="protein sequence ID" value="GLB82439.1"/>
    <property type="molecule type" value="Genomic_DNA"/>
</dbReference>
<gene>
    <name evidence="3" type="primary">lipV</name>
    <name evidence="3" type="ORF">Mkiyose1413_07810</name>
    <name evidence="2" type="ORF">SRL2020028_16950</name>
</gene>
<name>A0A9P3Q4W1_9MYCO</name>
<dbReference type="Pfam" id="PF12697">
    <property type="entry name" value="Abhydrolase_6"/>
    <property type="match status" value="1"/>
</dbReference>
<dbReference type="PRINTS" id="PR00111">
    <property type="entry name" value="ABHYDROLASE"/>
</dbReference>
<reference evidence="3" key="1">
    <citation type="submission" date="2022-08" db="EMBL/GenBank/DDBJ databases">
        <title>Mycobacterium kiyosense sp. nov., scotochromogenic slow-glowing species isolated from respiratory specimens.</title>
        <authorList>
            <person name="Fukano H."/>
            <person name="Kazumi Y."/>
            <person name="Sakagami N."/>
            <person name="Ato M."/>
            <person name="Mitarai S."/>
            <person name="Hoshino Y."/>
        </authorList>
    </citation>
    <scope>NUCLEOTIDE SEQUENCE</scope>
    <source>
        <strain evidence="3">1413</strain>
        <strain evidence="2">SRL2020-028</strain>
    </source>
</reference>
<organism evidence="3 4">
    <name type="scientific">Mycobacterium kiyosense</name>
    <dbReference type="NCBI Taxonomy" id="2871094"/>
    <lineage>
        <taxon>Bacteria</taxon>
        <taxon>Bacillati</taxon>
        <taxon>Actinomycetota</taxon>
        <taxon>Actinomycetes</taxon>
        <taxon>Mycobacteriales</taxon>
        <taxon>Mycobacteriaceae</taxon>
        <taxon>Mycobacterium</taxon>
    </lineage>
</organism>
<comment type="caution">
    <text evidence="3">The sequence shown here is derived from an EMBL/GenBank/DDBJ whole genome shotgun (WGS) entry which is preliminary data.</text>
</comment>
<evidence type="ECO:0000313" key="2">
    <source>
        <dbReference type="EMBL" id="GLB82439.1"/>
    </source>
</evidence>
<dbReference type="PANTHER" id="PTHR43798">
    <property type="entry name" value="MONOACYLGLYCEROL LIPASE"/>
    <property type="match status" value="1"/>
</dbReference>
<dbReference type="PANTHER" id="PTHR43798:SF33">
    <property type="entry name" value="HYDROLASE, PUTATIVE (AFU_ORTHOLOGUE AFUA_2G14860)-RELATED"/>
    <property type="match status" value="1"/>
</dbReference>
<dbReference type="EMBL" id="BRZI01000003">
    <property type="protein sequence ID" value="GLD28898.1"/>
    <property type="molecule type" value="Genomic_DNA"/>
</dbReference>
<proteinExistence type="predicted"/>
<evidence type="ECO:0000313" key="4">
    <source>
        <dbReference type="Proteomes" id="UP001064782"/>
    </source>
</evidence>
<dbReference type="SUPFAM" id="SSF53474">
    <property type="entry name" value="alpha/beta-Hydrolases"/>
    <property type="match status" value="1"/>
</dbReference>
<evidence type="ECO:0000259" key="1">
    <source>
        <dbReference type="Pfam" id="PF12697"/>
    </source>
</evidence>